<dbReference type="Pfam" id="PF09956">
    <property type="entry name" value="Phage_cement_2"/>
    <property type="match status" value="1"/>
</dbReference>
<sequence>MKNFVQPGDVLDYTPTAAVEGGTPVALGKRVGVVVNSLAANQLGAVRVSGVAVLPKVAADVLGQGDLVYLTAEGLITKTATSNTPAGYAAYPAAADAATVSVQLNG</sequence>
<name>A0ABV4B9A7_9BURK</name>
<dbReference type="PIRSF" id="PIRSF030771">
    <property type="entry name" value="UCP030771"/>
    <property type="match status" value="1"/>
</dbReference>
<gene>
    <name evidence="1" type="ORF">AB7A72_20505</name>
</gene>
<protein>
    <submittedName>
        <fullName evidence="1">DUF2190 family protein</fullName>
    </submittedName>
</protein>
<keyword evidence="2" id="KW-1185">Reference proteome</keyword>
<reference evidence="1 2" key="1">
    <citation type="journal article" date="2016" name="Int. J. Syst. Evol. Microbiol.">
        <title>Description of Comamonas sediminis sp. nov., isolated from lagoon sediments.</title>
        <authorList>
            <person name="Subhash Y."/>
            <person name="Bang J.J."/>
            <person name="You T.H."/>
            <person name="Lee S.S."/>
        </authorList>
    </citation>
    <scope>NUCLEOTIDE SEQUENCE [LARGE SCALE GENOMIC DNA]</scope>
    <source>
        <strain evidence="1 2">JCM 31169</strain>
    </source>
</reference>
<dbReference type="EMBL" id="JBGBDC010000010">
    <property type="protein sequence ID" value="MEY2253411.1"/>
    <property type="molecule type" value="Genomic_DNA"/>
</dbReference>
<proteinExistence type="predicted"/>
<evidence type="ECO:0000313" key="1">
    <source>
        <dbReference type="EMBL" id="MEY2253411.1"/>
    </source>
</evidence>
<comment type="caution">
    <text evidence="1">The sequence shown here is derived from an EMBL/GenBank/DDBJ whole genome shotgun (WGS) entry which is preliminary data.</text>
</comment>
<evidence type="ECO:0000313" key="2">
    <source>
        <dbReference type="Proteomes" id="UP001562178"/>
    </source>
</evidence>
<accession>A0ABV4B9A7</accession>
<dbReference type="Proteomes" id="UP001562178">
    <property type="component" value="Unassembled WGS sequence"/>
</dbReference>
<dbReference type="InterPro" id="IPR011231">
    <property type="entry name" value="Phage_VT1-Sakai_H0018"/>
</dbReference>
<organism evidence="1 2">
    <name type="scientific">Comamonas sediminis</name>
    <dbReference type="NCBI Taxonomy" id="1783360"/>
    <lineage>
        <taxon>Bacteria</taxon>
        <taxon>Pseudomonadati</taxon>
        <taxon>Pseudomonadota</taxon>
        <taxon>Betaproteobacteria</taxon>
        <taxon>Burkholderiales</taxon>
        <taxon>Comamonadaceae</taxon>
        <taxon>Comamonas</taxon>
    </lineage>
</organism>
<dbReference type="RefSeq" id="WP_369460998.1">
    <property type="nucleotide sequence ID" value="NZ_JBGBDC010000010.1"/>
</dbReference>